<dbReference type="InterPro" id="IPR001360">
    <property type="entry name" value="Glyco_hydro_1"/>
</dbReference>
<evidence type="ECO:0000256" key="8">
    <source>
        <dbReference type="ARBA" id="ARBA00032797"/>
    </source>
</evidence>
<dbReference type="EC" id="3.2.1.147" evidence="4"/>
<dbReference type="InterPro" id="IPR017853">
    <property type="entry name" value="GH"/>
</dbReference>
<organism evidence="11">
    <name type="scientific">Brassica napus</name>
    <name type="common">Rape</name>
    <dbReference type="NCBI Taxonomy" id="3708"/>
    <lineage>
        <taxon>Eukaryota</taxon>
        <taxon>Viridiplantae</taxon>
        <taxon>Streptophyta</taxon>
        <taxon>Embryophyta</taxon>
        <taxon>Tracheophyta</taxon>
        <taxon>Spermatophyta</taxon>
        <taxon>Magnoliopsida</taxon>
        <taxon>eudicotyledons</taxon>
        <taxon>Gunneridae</taxon>
        <taxon>Pentapetalae</taxon>
        <taxon>rosids</taxon>
        <taxon>malvids</taxon>
        <taxon>Brassicales</taxon>
        <taxon>Brassicaceae</taxon>
        <taxon>Brassiceae</taxon>
        <taxon>Brassica</taxon>
    </lineage>
</organism>
<name>A0A816SZ46_BRANA</name>
<evidence type="ECO:0000256" key="7">
    <source>
        <dbReference type="ARBA" id="ARBA00032643"/>
    </source>
</evidence>
<evidence type="ECO:0000256" key="5">
    <source>
        <dbReference type="ARBA" id="ARBA00022554"/>
    </source>
</evidence>
<evidence type="ECO:0000256" key="9">
    <source>
        <dbReference type="ARBA" id="ARBA00034026"/>
    </source>
</evidence>
<keyword evidence="5" id="KW-0926">Vacuole</keyword>
<dbReference type="Proteomes" id="UP001295469">
    <property type="component" value="Chromosome A05"/>
</dbReference>
<comment type="similarity">
    <text evidence="3">Belongs to the glycosyl hydrolase 1 family.</text>
</comment>
<dbReference type="Pfam" id="PF00232">
    <property type="entry name" value="Glyco_hydro_1"/>
    <property type="match status" value="5"/>
</dbReference>
<dbReference type="EMBL" id="HG994359">
    <property type="protein sequence ID" value="CAF2094232.1"/>
    <property type="molecule type" value="Genomic_DNA"/>
</dbReference>
<dbReference type="SUPFAM" id="SSF51445">
    <property type="entry name" value="(Trans)glycosidases"/>
    <property type="match status" value="5"/>
</dbReference>
<dbReference type="PROSITE" id="PS00653">
    <property type="entry name" value="GLYCOSYL_HYDROL_F1_2"/>
    <property type="match status" value="4"/>
</dbReference>
<dbReference type="PRINTS" id="PR00131">
    <property type="entry name" value="GLHYDRLASE1"/>
</dbReference>
<feature type="signal peptide" evidence="10">
    <location>
        <begin position="1"/>
        <end position="21"/>
    </location>
</feature>
<comment type="subcellular location">
    <subcellularLocation>
        <location evidence="2">Vacuole</location>
    </subcellularLocation>
</comment>
<dbReference type="PANTHER" id="PTHR10353">
    <property type="entry name" value="GLYCOSYL HYDROLASE"/>
    <property type="match status" value="1"/>
</dbReference>
<proteinExistence type="inferred from homology"/>
<accession>A0A816SZ46</accession>
<dbReference type="GO" id="GO:0005975">
    <property type="term" value="P:carbohydrate metabolic process"/>
    <property type="evidence" value="ECO:0007669"/>
    <property type="project" value="InterPro"/>
</dbReference>
<evidence type="ECO:0000256" key="6">
    <source>
        <dbReference type="ARBA" id="ARBA00022801"/>
    </source>
</evidence>
<reference evidence="11" key="1">
    <citation type="submission" date="2021-01" db="EMBL/GenBank/DDBJ databases">
        <authorList>
            <consortium name="Genoscope - CEA"/>
            <person name="William W."/>
        </authorList>
    </citation>
    <scope>NUCLEOTIDE SEQUENCE</scope>
</reference>
<dbReference type="InterPro" id="IPR033132">
    <property type="entry name" value="GH_1_N_CS"/>
</dbReference>
<dbReference type="FunFam" id="3.20.20.80:FF:000022">
    <property type="entry name" value="Beta-glucosidase 11"/>
    <property type="match status" value="5"/>
</dbReference>
<evidence type="ECO:0000256" key="10">
    <source>
        <dbReference type="SAM" id="SignalP"/>
    </source>
</evidence>
<evidence type="ECO:0000256" key="3">
    <source>
        <dbReference type="ARBA" id="ARBA00010838"/>
    </source>
</evidence>
<dbReference type="GO" id="GO:0005773">
    <property type="term" value="C:vacuole"/>
    <property type="evidence" value="ECO:0007669"/>
    <property type="project" value="UniProtKB-SubCell"/>
</dbReference>
<comment type="function">
    <text evidence="1">Degradation of glucosinolates (glucose residue linked by a thioglucoside bound to an amino acid derivative) to glucose, sulfate and any of the products: thiocyanates, isothiocyanates, nitriles, epithionitriles or oxazolidine-2-thiones.</text>
</comment>
<dbReference type="GO" id="GO:0019137">
    <property type="term" value="F:thioglucosidase activity"/>
    <property type="evidence" value="ECO:0007669"/>
    <property type="project" value="UniProtKB-EC"/>
</dbReference>
<gene>
    <name evidence="11" type="ORF">DARMORV10_A05P04650.1</name>
</gene>
<protein>
    <recommendedName>
        <fullName evidence="4">thioglucosidase</fullName>
        <ecNumber evidence="4">3.2.1.147</ecNumber>
    </recommendedName>
    <alternativeName>
        <fullName evidence="7">Sinigrinase</fullName>
    </alternativeName>
    <alternativeName>
        <fullName evidence="8">Thioglucosidase</fullName>
    </alternativeName>
</protein>
<feature type="chain" id="PRO_5032438365" description="thioglucosidase" evidence="10">
    <location>
        <begin position="22"/>
        <end position="2642"/>
    </location>
</feature>
<evidence type="ECO:0000256" key="1">
    <source>
        <dbReference type="ARBA" id="ARBA00003014"/>
    </source>
</evidence>
<evidence type="ECO:0000256" key="2">
    <source>
        <dbReference type="ARBA" id="ARBA00004116"/>
    </source>
</evidence>
<dbReference type="PANTHER" id="PTHR10353:SF176">
    <property type="entry name" value="BETA-GLUCOSIDASE 29"/>
    <property type="match status" value="1"/>
</dbReference>
<keyword evidence="6" id="KW-0378">Hydrolase</keyword>
<sequence>MKVHFFILLLIVSWLSKKITSLPPESRVLGRRSFPHNFVFGTAASAFQYEGATSVGGKSPSIWDYFSHTFPERTNMQNGDVAVDFYHRYKDDIKLMKELNMDAFRFSISWARLIPSGKVKDGVNKEGVQFYNALIDELIANGIQPSMSLYHWDHPQVLEDEYGGFLSPQIIEDFRDFSRVCFEEFGDRVKMWTTINEPYIITVAGYDTGNKAVGRCSKWVNSQCKAGDSATEPYIASHHLLLAHAAAVHEFRKCNKTSQDGQIGIVLSPLWFEPYDSTSLEDNEAVKRALAIELDWHLDPVIHGDYPETLKKQVGKRLPSFTAEQSRMLKNSSDFVGVNYYTARYIAHLPHVDPARPRFKTDQQLEWRVTNHSNHQIGPEEDRGILHSVPEGLRKVLNYIKDKYNNPTVYIKENGINDYEDGTKSREDILKDTFRIKYHEDHLEQLHKAIMEDGCDVRGYYAWSLLDNFEWEHGYSTRFGLYYVDYDNNLERYPKDSVNWFKEFLSRVGIKSGQEREEEQVWYVSRERSSQEKNNKTLDDPEGFEASVGTIMYLMTNTSRRKEEERDRCTFDIPYTRYVNPIIFLSYVNESHNYCFKYSTTWFTKNVISPSPESRLLDRSDFPDDFIFGTATSAFQTEGATSEGGKSPTIWDYFSHTFPERTNMQNADVAVDFYHRYKDDIKLLKELNMDSFRFSISWARLIPSGKVEDGVNKEGLQFYNALIDELLAHGIRPSVTLYHWDHPQALEDEYGGFLSPQIIEDFRNFARVCFENFGDKVKLWTTINEPSVISIAGYDTGNKAVGRCSKWVNNKCQAGDSATEPYIVSHHLLLSHAAAVQEFRKCNKTSKDGKIGIVISPPWLEPYDFTSSADKHAVERGLTVEIDWHLDPVVYGDYPKIMKKHAGSRLPSFTAEQSKMLRNSYDFIGINYYTARFVAHRPHIDPALRRFRTDHQFERKEKNHSNHLIGPGENRGVLYYSYPEGFRRLLNYVKDKYNNPIVYIKENGINDYDDGTKSRDEILNDTFRISYHTDHLQQLHKAIIDDGCDVRGYYTWSLLDNFEWEHGYSTRFGLYYIDRENDLKRYPKDSVHWFKQFLNIPVLKGEQTENEEGWKEENNNKTLDDSEGFETSIDSIINLMTNTSRIEEEGKDICAFENPNDQLGIKPFVTIYHWDIPQALDDEYGGFLSPRIIDDFRNFARVCFQEFGDKVDMWITFNEPYIYSVAGYDKGNKAMGRCSKWVNSLCVAGDSSTEPYVVSHHLLLAHAAAVEEFRNCDKISQDGKIGIVLSPFWVEPYDVNSHADKEAVERALDYYLGWHLDPLIFGDYPKAIKRNAGKRLPSFTRKQTEMIRNSFDFIGINYYSARYVTRQLQSDPSRLRFTTDQHVEYKVTNRDGDYISSESDELKFIYVYPEGLRKLLNHIKNKYNNPTIYITENGYDDYDVGTVPREQLLKDTKRIEYHEKHLQELHKAITEDGCDVRGYSAWSLLDNFEWEHGYTMRFGLYYVDYADDLKRYAKDSAKWFKKFVERKEQATPSDLFKSIKKWCLQRTYPTSMSKGRASFPKGFLFGTASSSYQYEGAVTEGERGQSMWDHFSNRFPHRISDHSHGNVAVDFFHRYKEDIKRMKDINMDSFRLSIAWPRVIPYGKRERGVSEEGIKFYNDVIDELLANEITPLVTIFHWDTPQDLEDEYGGFLSEQIIDDFRDYASLCFERFGDRVSLWCTLNEPWVYSVAGYDTGRKAPGRCSKYVNGASVAGMSGYEAYIVSHNMLLAHAEAVQVFRKCDHIKNGQIGIAHNPLWYEPYDPSDPDDVEGCNRAMDFMIGWHHHPTAYGDYPDTMKKSVGDRLPSFTPEQSKKLIGSCDYVGINYYSSLFVKSIKHVDPTQPTWRTDQGVDWMKTNIDGKQIAKQGGSEWSFTYPTGLRNVLKYMKKNYDNPRILITENGYGEVADQSQSLFMYNPSIDTERLEYIEGHIHAIHQAIHEDGVRVEGYYVWSLLDNFEWNSGYGVRYGLYYIDYKDGLRRYPKMSALWLKEFLKFDQEDESSSSSAESKKEEKKESYGKQLLHSVQDSGALPAVLGSLFVVTATVGTSLSYQTQLQTVSLIAASETSNQNIVNYYRQVGFTNVEFFMESNEILLLGRKSCDQKKSFVRADFPQDFLFGTASSAYQYEGAVKEGSRGESMWDAFARKYPERNCRSNADETVDFYHRYKEDIQRMKDINMDAFRFSISWVRILPYGKLSKGVNKEGIRFYNELIDELLANGITPLATLFHWDTPQALEEEYGGFLSENIVVDFRDFATICFQEFGDRVKLWLTINEPWVYSVGGYDAGRKAPGRASKYMNDAAIAGKSGHEAYIVSHNLLLAHAEAVEAFRSCRNCKDGNIGMAHCPLWYEPYDLACVEDNEAAERAMEFMFGWHMNPTVYGDYPEVMKKIVGKRLPSFTESQSRKLKGSFDFIGINYYSSVYAKNVAEVDPDKPFWRADQHVEWKKQNKAGKAIGAQGGVEWNLMYPQGLRKVLNYAKNKYGNPKFIITENAGHCDAYEKKKPKICELMDMKRTDYHKKHISNLHKAIYEDGVQVGGYFAWSLLDNCEWNCGYEIRYGLFYVDYENGLERYPKMSAMWFKEFLKKRDEDMVKRSQAKRVKVSEF</sequence>
<evidence type="ECO:0000313" key="11">
    <source>
        <dbReference type="EMBL" id="CAF2094232.1"/>
    </source>
</evidence>
<comment type="catalytic activity">
    <reaction evidence="9">
        <text>a thioglucoside + H2O = a sugar + a thiol.</text>
        <dbReference type="EC" id="3.2.1.147"/>
    </reaction>
</comment>
<evidence type="ECO:0000256" key="4">
    <source>
        <dbReference type="ARBA" id="ARBA00012250"/>
    </source>
</evidence>
<keyword evidence="10" id="KW-0732">Signal</keyword>
<dbReference type="Gene3D" id="3.20.20.80">
    <property type="entry name" value="Glycosidases"/>
    <property type="match status" value="5"/>
</dbReference>